<dbReference type="InterPro" id="IPR050109">
    <property type="entry name" value="HTH-type_TetR-like_transc_reg"/>
</dbReference>
<feature type="region of interest" description="Disordered" evidence="5">
    <location>
        <begin position="1"/>
        <end position="25"/>
    </location>
</feature>
<dbReference type="PANTHER" id="PTHR30055">
    <property type="entry name" value="HTH-TYPE TRANSCRIPTIONAL REGULATOR RUTR"/>
    <property type="match status" value="1"/>
</dbReference>
<keyword evidence="1" id="KW-0805">Transcription regulation</keyword>
<dbReference type="Proteomes" id="UP000234331">
    <property type="component" value="Unassembled WGS sequence"/>
</dbReference>
<dbReference type="Gene3D" id="1.10.10.60">
    <property type="entry name" value="Homeodomain-like"/>
    <property type="match status" value="1"/>
</dbReference>
<gene>
    <name evidence="8" type="ORF">FRACA_50062</name>
</gene>
<dbReference type="InterPro" id="IPR001387">
    <property type="entry name" value="Cro/C1-type_HTH"/>
</dbReference>
<evidence type="ECO:0000256" key="2">
    <source>
        <dbReference type="ARBA" id="ARBA00023125"/>
    </source>
</evidence>
<dbReference type="Pfam" id="PF16859">
    <property type="entry name" value="TetR_C_11"/>
    <property type="match status" value="1"/>
</dbReference>
<reference evidence="8 9" key="1">
    <citation type="submission" date="2017-06" db="EMBL/GenBank/DDBJ databases">
        <authorList>
            <person name="Kim H.J."/>
            <person name="Triplett B.A."/>
        </authorList>
    </citation>
    <scope>NUCLEOTIDE SEQUENCE [LARGE SCALE GENOMIC DNA]</scope>
    <source>
        <strain evidence="8">FRACA_ARgP5</strain>
    </source>
</reference>
<dbReference type="RefSeq" id="WP_165818593.1">
    <property type="nucleotide sequence ID" value="NZ_FZMO01000445.1"/>
</dbReference>
<dbReference type="SUPFAM" id="SSF46689">
    <property type="entry name" value="Homeodomain-like"/>
    <property type="match status" value="1"/>
</dbReference>
<keyword evidence="9" id="KW-1185">Reference proteome</keyword>
<dbReference type="GO" id="GO:0000976">
    <property type="term" value="F:transcription cis-regulatory region binding"/>
    <property type="evidence" value="ECO:0007669"/>
    <property type="project" value="TreeGrafter"/>
</dbReference>
<feature type="domain" description="HTH cro/C1-type" evidence="6">
    <location>
        <begin position="39"/>
        <end position="67"/>
    </location>
</feature>
<dbReference type="InterPro" id="IPR001647">
    <property type="entry name" value="HTH_TetR"/>
</dbReference>
<dbReference type="PROSITE" id="PS50977">
    <property type="entry name" value="HTH_TETR_2"/>
    <property type="match status" value="1"/>
</dbReference>
<evidence type="ECO:0000313" key="8">
    <source>
        <dbReference type="EMBL" id="SNQ50674.1"/>
    </source>
</evidence>
<dbReference type="InterPro" id="IPR011075">
    <property type="entry name" value="TetR_C"/>
</dbReference>
<dbReference type="AlphaFoldDB" id="A0A2I2KYD0"/>
<feature type="region of interest" description="Disordered" evidence="5">
    <location>
        <begin position="211"/>
        <end position="234"/>
    </location>
</feature>
<feature type="domain" description="HTH tetR-type" evidence="7">
    <location>
        <begin position="28"/>
        <end position="86"/>
    </location>
</feature>
<evidence type="ECO:0000256" key="3">
    <source>
        <dbReference type="ARBA" id="ARBA00023163"/>
    </source>
</evidence>
<dbReference type="InterPro" id="IPR036271">
    <property type="entry name" value="Tet_transcr_reg_TetR-rel_C_sf"/>
</dbReference>
<name>A0A2I2KYD0_9ACTN</name>
<sequence length="234" mass="25157">MAHDPGSIPGSATASSVTAARRGRPRDTSLRTAVLRATLELLRERASLSIEAISSRSGVSRPTIYRWWPNKTAVALEAFMTEVNHRLVLAPGGGVDEELRAFMHGAFGFAQEQDSVILASVIASATEHPDVMESYRAEFLRPRQDRLAGLVARQTRAGELRQGIDPTLLWQLLWGPVYLRLASGDVPVPTEFLDQVVTLLLTGLLAPPRCAPAAPAGPAGPAAPPEPRAEREGS</sequence>
<feature type="compositionally biased region" description="Low complexity" evidence="5">
    <location>
        <begin position="211"/>
        <end position="220"/>
    </location>
</feature>
<keyword evidence="2 4" id="KW-0238">DNA-binding</keyword>
<dbReference type="CDD" id="cd00093">
    <property type="entry name" value="HTH_XRE"/>
    <property type="match status" value="1"/>
</dbReference>
<keyword evidence="3" id="KW-0804">Transcription</keyword>
<dbReference type="Pfam" id="PF00440">
    <property type="entry name" value="TetR_N"/>
    <property type="match status" value="1"/>
</dbReference>
<dbReference type="GO" id="GO:0003700">
    <property type="term" value="F:DNA-binding transcription factor activity"/>
    <property type="evidence" value="ECO:0007669"/>
    <property type="project" value="TreeGrafter"/>
</dbReference>
<evidence type="ECO:0000256" key="1">
    <source>
        <dbReference type="ARBA" id="ARBA00023015"/>
    </source>
</evidence>
<evidence type="ECO:0000256" key="4">
    <source>
        <dbReference type="PROSITE-ProRule" id="PRU00335"/>
    </source>
</evidence>
<dbReference type="InterPro" id="IPR009057">
    <property type="entry name" value="Homeodomain-like_sf"/>
</dbReference>
<accession>A0A2I2KYD0</accession>
<dbReference type="Gene3D" id="1.10.357.10">
    <property type="entry name" value="Tetracycline Repressor, domain 2"/>
    <property type="match status" value="1"/>
</dbReference>
<feature type="DNA-binding region" description="H-T-H motif" evidence="4">
    <location>
        <begin position="49"/>
        <end position="68"/>
    </location>
</feature>
<dbReference type="SUPFAM" id="SSF48498">
    <property type="entry name" value="Tetracyclin repressor-like, C-terminal domain"/>
    <property type="match status" value="1"/>
</dbReference>
<dbReference type="PANTHER" id="PTHR30055:SF148">
    <property type="entry name" value="TETR-FAMILY TRANSCRIPTIONAL REGULATOR"/>
    <property type="match status" value="1"/>
</dbReference>
<organism evidence="8 9">
    <name type="scientific">Frankia canadensis</name>
    <dbReference type="NCBI Taxonomy" id="1836972"/>
    <lineage>
        <taxon>Bacteria</taxon>
        <taxon>Bacillati</taxon>
        <taxon>Actinomycetota</taxon>
        <taxon>Actinomycetes</taxon>
        <taxon>Frankiales</taxon>
        <taxon>Frankiaceae</taxon>
        <taxon>Frankia</taxon>
    </lineage>
</organism>
<proteinExistence type="predicted"/>
<evidence type="ECO:0000259" key="7">
    <source>
        <dbReference type="PROSITE" id="PS50977"/>
    </source>
</evidence>
<evidence type="ECO:0000256" key="5">
    <source>
        <dbReference type="SAM" id="MobiDB-lite"/>
    </source>
</evidence>
<protein>
    <submittedName>
        <fullName evidence="8">Putative Bacterial regulatory protein, tetR family</fullName>
    </submittedName>
</protein>
<dbReference type="EMBL" id="FZMO01000445">
    <property type="protein sequence ID" value="SNQ50674.1"/>
    <property type="molecule type" value="Genomic_DNA"/>
</dbReference>
<evidence type="ECO:0000259" key="6">
    <source>
        <dbReference type="PROSITE" id="PS50943"/>
    </source>
</evidence>
<dbReference type="PROSITE" id="PS50943">
    <property type="entry name" value="HTH_CROC1"/>
    <property type="match status" value="1"/>
</dbReference>
<evidence type="ECO:0000313" key="9">
    <source>
        <dbReference type="Proteomes" id="UP000234331"/>
    </source>
</evidence>
<feature type="compositionally biased region" description="Low complexity" evidence="5">
    <location>
        <begin position="10"/>
        <end position="20"/>
    </location>
</feature>